<dbReference type="InterPro" id="IPR050469">
    <property type="entry name" value="Diguanylate_Cyclase"/>
</dbReference>
<protein>
    <recommendedName>
        <fullName evidence="2">diguanylate cyclase</fullName>
        <ecNumber evidence="2">2.7.7.65</ecNumber>
    </recommendedName>
</protein>
<evidence type="ECO:0000259" key="5">
    <source>
        <dbReference type="PROSITE" id="PS50110"/>
    </source>
</evidence>
<name>A0A6G7VD28_9GAMM</name>
<feature type="domain" description="Response regulatory" evidence="5">
    <location>
        <begin position="19"/>
        <end position="134"/>
    </location>
</feature>
<dbReference type="GO" id="GO:1902201">
    <property type="term" value="P:negative regulation of bacterial-type flagellum-dependent cell motility"/>
    <property type="evidence" value="ECO:0007669"/>
    <property type="project" value="TreeGrafter"/>
</dbReference>
<dbReference type="Pfam" id="PF00990">
    <property type="entry name" value="GGDEF"/>
    <property type="match status" value="1"/>
</dbReference>
<feature type="modified residue" description="4-aspartylphosphate" evidence="4">
    <location>
        <position position="71"/>
    </location>
</feature>
<dbReference type="SMART" id="SM00448">
    <property type="entry name" value="REC"/>
    <property type="match status" value="2"/>
</dbReference>
<dbReference type="KEGG" id="cjap:GWK36_06910"/>
<dbReference type="InterPro" id="IPR000160">
    <property type="entry name" value="GGDEF_dom"/>
</dbReference>
<dbReference type="Pfam" id="PF00072">
    <property type="entry name" value="Response_reg"/>
    <property type="match status" value="2"/>
</dbReference>
<organism evidence="7 8">
    <name type="scientific">Caldichromatium japonicum</name>
    <dbReference type="NCBI Taxonomy" id="2699430"/>
    <lineage>
        <taxon>Bacteria</taxon>
        <taxon>Pseudomonadati</taxon>
        <taxon>Pseudomonadota</taxon>
        <taxon>Gammaproteobacteria</taxon>
        <taxon>Chromatiales</taxon>
        <taxon>Chromatiaceae</taxon>
        <taxon>Caldichromatium</taxon>
    </lineage>
</organism>
<comment type="cofactor">
    <cofactor evidence="1">
        <name>Mg(2+)</name>
        <dbReference type="ChEBI" id="CHEBI:18420"/>
    </cofactor>
</comment>
<dbReference type="Gene3D" id="3.30.70.270">
    <property type="match status" value="1"/>
</dbReference>
<evidence type="ECO:0000313" key="7">
    <source>
        <dbReference type="EMBL" id="QIK37758.1"/>
    </source>
</evidence>
<dbReference type="SUPFAM" id="SSF52172">
    <property type="entry name" value="CheY-like"/>
    <property type="match status" value="2"/>
</dbReference>
<dbReference type="EMBL" id="CP048029">
    <property type="protein sequence ID" value="QIK37758.1"/>
    <property type="molecule type" value="Genomic_DNA"/>
</dbReference>
<dbReference type="InterPro" id="IPR043128">
    <property type="entry name" value="Rev_trsase/Diguanyl_cyclase"/>
</dbReference>
<sequence>MNLEQRPESCSSSPRLGDRVLLIDDSHAISGLLRARCEDIAGVQSETADSLAATRALLAEHPERFFVAIVDLNLPDASDGEAVDLVQSYGIPAIVLTADYDEATRKRMLSKEVVDYLLKNSPHEIDQVATLVRRIDHNRHVRVLVVDDSRAFRAYLAKLLNLHHLQVLEAKDGREALDIIKDHPGIELVITDYCMPEMDGLALVSALRQLYPRFELAIIGLSEQSSVDLSLRLLKSGANDFIYKPFLVEEFYCRVIQNIEQIELIRTIRDVSVRDYLTGLYNRRYLFEAGETLYAAARRRHINLATVILDIDHFKRVNDNYGHLAGDRVIREVARILSFGVRQSDLIGRYGGEEFCIFLTGLESNDLEIVLERLRSAVEATRISHEGTEIQVTISLGATLNLADSLQAMIDRADACLYQAKQGGRNRFVIEQAAA</sequence>
<reference evidence="8" key="1">
    <citation type="submission" date="2020-01" db="EMBL/GenBank/DDBJ databases">
        <title>Caldichromatium gen. nov., sp. nov., a thermophilic purple sulfur bacterium member of the family Chromatiaceae isolated from Nakabusa hot spring, Japan.</title>
        <authorList>
            <person name="Saini M.K."/>
            <person name="Hanada S."/>
            <person name="Tank M."/>
        </authorList>
    </citation>
    <scope>NUCLEOTIDE SEQUENCE [LARGE SCALE GENOMIC DNA]</scope>
    <source>
        <strain evidence="8">No.7</strain>
    </source>
</reference>
<feature type="domain" description="GGDEF" evidence="6">
    <location>
        <begin position="302"/>
        <end position="433"/>
    </location>
</feature>
<dbReference type="RefSeq" id="WP_166270520.1">
    <property type="nucleotide sequence ID" value="NZ_CP048029.1"/>
</dbReference>
<dbReference type="PROSITE" id="PS50887">
    <property type="entry name" value="GGDEF"/>
    <property type="match status" value="1"/>
</dbReference>
<keyword evidence="8" id="KW-1185">Reference proteome</keyword>
<dbReference type="PROSITE" id="PS50110">
    <property type="entry name" value="RESPONSE_REGULATORY"/>
    <property type="match status" value="2"/>
</dbReference>
<dbReference type="InterPro" id="IPR029787">
    <property type="entry name" value="Nucleotide_cyclase"/>
</dbReference>
<dbReference type="EC" id="2.7.7.65" evidence="2"/>
<feature type="modified residue" description="4-aspartylphosphate" evidence="4">
    <location>
        <position position="192"/>
    </location>
</feature>
<keyword evidence="4" id="KW-0597">Phosphoprotein</keyword>
<evidence type="ECO:0000313" key="8">
    <source>
        <dbReference type="Proteomes" id="UP000502699"/>
    </source>
</evidence>
<accession>A0A6G7VD28</accession>
<dbReference type="InterPro" id="IPR001789">
    <property type="entry name" value="Sig_transdc_resp-reg_receiver"/>
</dbReference>
<dbReference type="AlphaFoldDB" id="A0A6G7VD28"/>
<feature type="domain" description="Response regulatory" evidence="5">
    <location>
        <begin position="142"/>
        <end position="259"/>
    </location>
</feature>
<dbReference type="GO" id="GO:0005886">
    <property type="term" value="C:plasma membrane"/>
    <property type="evidence" value="ECO:0007669"/>
    <property type="project" value="TreeGrafter"/>
</dbReference>
<dbReference type="Gene3D" id="3.40.50.2300">
    <property type="match status" value="2"/>
</dbReference>
<dbReference type="InterPro" id="IPR011006">
    <property type="entry name" value="CheY-like_superfamily"/>
</dbReference>
<dbReference type="GO" id="GO:0043709">
    <property type="term" value="P:cell adhesion involved in single-species biofilm formation"/>
    <property type="evidence" value="ECO:0007669"/>
    <property type="project" value="TreeGrafter"/>
</dbReference>
<evidence type="ECO:0000256" key="2">
    <source>
        <dbReference type="ARBA" id="ARBA00012528"/>
    </source>
</evidence>
<dbReference type="CDD" id="cd01949">
    <property type="entry name" value="GGDEF"/>
    <property type="match status" value="1"/>
</dbReference>
<dbReference type="NCBIfam" id="TIGR00254">
    <property type="entry name" value="GGDEF"/>
    <property type="match status" value="1"/>
</dbReference>
<evidence type="ECO:0000256" key="1">
    <source>
        <dbReference type="ARBA" id="ARBA00001946"/>
    </source>
</evidence>
<dbReference type="PANTHER" id="PTHR45138">
    <property type="entry name" value="REGULATORY COMPONENTS OF SENSORY TRANSDUCTION SYSTEM"/>
    <property type="match status" value="1"/>
</dbReference>
<dbReference type="SMART" id="SM00267">
    <property type="entry name" value="GGDEF"/>
    <property type="match status" value="1"/>
</dbReference>
<dbReference type="Proteomes" id="UP000502699">
    <property type="component" value="Chromosome"/>
</dbReference>
<evidence type="ECO:0000256" key="3">
    <source>
        <dbReference type="ARBA" id="ARBA00034247"/>
    </source>
</evidence>
<comment type="catalytic activity">
    <reaction evidence="3">
        <text>2 GTP = 3',3'-c-di-GMP + 2 diphosphate</text>
        <dbReference type="Rhea" id="RHEA:24898"/>
        <dbReference type="ChEBI" id="CHEBI:33019"/>
        <dbReference type="ChEBI" id="CHEBI:37565"/>
        <dbReference type="ChEBI" id="CHEBI:58805"/>
        <dbReference type="EC" id="2.7.7.65"/>
    </reaction>
</comment>
<dbReference type="SUPFAM" id="SSF55073">
    <property type="entry name" value="Nucleotide cyclase"/>
    <property type="match status" value="1"/>
</dbReference>
<proteinExistence type="predicted"/>
<gene>
    <name evidence="7" type="ORF">GWK36_06910</name>
</gene>
<dbReference type="PANTHER" id="PTHR45138:SF9">
    <property type="entry name" value="DIGUANYLATE CYCLASE DGCM-RELATED"/>
    <property type="match status" value="1"/>
</dbReference>
<dbReference type="GO" id="GO:0000160">
    <property type="term" value="P:phosphorelay signal transduction system"/>
    <property type="evidence" value="ECO:0007669"/>
    <property type="project" value="InterPro"/>
</dbReference>
<evidence type="ECO:0000256" key="4">
    <source>
        <dbReference type="PROSITE-ProRule" id="PRU00169"/>
    </source>
</evidence>
<evidence type="ECO:0000259" key="6">
    <source>
        <dbReference type="PROSITE" id="PS50887"/>
    </source>
</evidence>
<dbReference type="FunFam" id="3.30.70.270:FF:000001">
    <property type="entry name" value="Diguanylate cyclase domain protein"/>
    <property type="match status" value="1"/>
</dbReference>
<dbReference type="GO" id="GO:0052621">
    <property type="term" value="F:diguanylate cyclase activity"/>
    <property type="evidence" value="ECO:0007669"/>
    <property type="project" value="UniProtKB-EC"/>
</dbReference>